<keyword evidence="3" id="KW-0808">Transferase</keyword>
<dbReference type="Gene3D" id="3.40.50.10330">
    <property type="entry name" value="Probable inorganic polyphosphate/atp-NAD kinase, domain 1"/>
    <property type="match status" value="1"/>
</dbReference>
<comment type="caution">
    <text evidence="3">The sequence shown here is derived from an EMBL/GenBank/DDBJ whole genome shotgun (WGS) entry which is preliminary data.</text>
</comment>
<organism evidence="3">
    <name type="scientific">Zea mays</name>
    <name type="common">Maize</name>
    <dbReference type="NCBI Taxonomy" id="4577"/>
    <lineage>
        <taxon>Eukaryota</taxon>
        <taxon>Viridiplantae</taxon>
        <taxon>Streptophyta</taxon>
        <taxon>Embryophyta</taxon>
        <taxon>Tracheophyta</taxon>
        <taxon>Spermatophyta</taxon>
        <taxon>Magnoliopsida</taxon>
        <taxon>Liliopsida</taxon>
        <taxon>Poales</taxon>
        <taxon>Poaceae</taxon>
        <taxon>PACMAD clade</taxon>
        <taxon>Panicoideae</taxon>
        <taxon>Andropogonodae</taxon>
        <taxon>Andropogoneae</taxon>
        <taxon>Tripsacinae</taxon>
        <taxon>Zea</taxon>
    </lineage>
</organism>
<name>A0A3L6FV25_MAIZE</name>
<dbReference type="GO" id="GO:0007165">
    <property type="term" value="P:signal transduction"/>
    <property type="evidence" value="ECO:0007669"/>
    <property type="project" value="InterPro"/>
</dbReference>
<feature type="chain" id="PRO_5017998192" evidence="1">
    <location>
        <begin position="26"/>
        <end position="356"/>
    </location>
</feature>
<accession>A0A3L6FV25</accession>
<gene>
    <name evidence="3" type="primary">DGK6_0</name>
    <name evidence="3" type="ORF">Zm00014a_038728</name>
</gene>
<dbReference type="InterPro" id="IPR016064">
    <property type="entry name" value="NAD/diacylglycerol_kinase_sf"/>
</dbReference>
<keyword evidence="1" id="KW-0732">Signal</keyword>
<dbReference type="GO" id="GO:0004143">
    <property type="term" value="F:ATP-dependent diacylglycerol kinase activity"/>
    <property type="evidence" value="ECO:0007669"/>
    <property type="project" value="InterPro"/>
</dbReference>
<protein>
    <submittedName>
        <fullName evidence="3">Diacylglycerol kinase 6</fullName>
    </submittedName>
</protein>
<dbReference type="Proteomes" id="UP000251960">
    <property type="component" value="Chromosome 2"/>
</dbReference>
<dbReference type="PANTHER" id="PTHR11255:SF47">
    <property type="entry name" value="DIACYLGLYCEROL KINASE"/>
    <property type="match status" value="1"/>
</dbReference>
<dbReference type="SUPFAM" id="SSF111331">
    <property type="entry name" value="NAD kinase/diacylglycerol kinase-like"/>
    <property type="match status" value="1"/>
</dbReference>
<dbReference type="ExpressionAtlas" id="A0A3L6FV25">
    <property type="expression patterns" value="baseline and differential"/>
</dbReference>
<dbReference type="PROSITE" id="PS50146">
    <property type="entry name" value="DAGK"/>
    <property type="match status" value="1"/>
</dbReference>
<evidence type="ECO:0000256" key="1">
    <source>
        <dbReference type="SAM" id="SignalP"/>
    </source>
</evidence>
<evidence type="ECO:0000259" key="2">
    <source>
        <dbReference type="PROSITE" id="PS50146"/>
    </source>
</evidence>
<dbReference type="SMART" id="SM00046">
    <property type="entry name" value="DAGKc"/>
    <property type="match status" value="1"/>
</dbReference>
<dbReference type="Pfam" id="PF00781">
    <property type="entry name" value="DAGK_cat"/>
    <property type="match status" value="1"/>
</dbReference>
<feature type="domain" description="DAGKc" evidence="2">
    <location>
        <begin position="228"/>
        <end position="356"/>
    </location>
</feature>
<dbReference type="PANTHER" id="PTHR11255">
    <property type="entry name" value="DIACYLGLYCEROL KINASE"/>
    <property type="match status" value="1"/>
</dbReference>
<dbReference type="InterPro" id="IPR037607">
    <property type="entry name" value="DGK"/>
</dbReference>
<feature type="signal peptide" evidence="1">
    <location>
        <begin position="1"/>
        <end position="25"/>
    </location>
</feature>
<dbReference type="EMBL" id="NCVQ01000003">
    <property type="protein sequence ID" value="PWZ38727.1"/>
    <property type="molecule type" value="Genomic_DNA"/>
</dbReference>
<evidence type="ECO:0000313" key="3">
    <source>
        <dbReference type="EMBL" id="PWZ38727.1"/>
    </source>
</evidence>
<dbReference type="AlphaFoldDB" id="A0A3L6FV25"/>
<dbReference type="FunFam" id="3.40.50.10330:FF:000016">
    <property type="entry name" value="Diacylglycerol kinase"/>
    <property type="match status" value="1"/>
</dbReference>
<proteinExistence type="predicted"/>
<keyword evidence="3" id="KW-0418">Kinase</keyword>
<sequence>MDALIYLRLTVLTFWLNTTTRLGVGVYMASMDEETICKNQVEQSLLITGFGYEHDDAWMTNINLFKEFTVLSTICTSEFSIILLGCPFFGVSVATTSNSFSTATTGAARYCFSPILTIMIRTCQEWRNKTMKTTTKSRSWPSRLSRTCLFNTEKIDTKWLSCFDGSSDSNEQCLLPFVWTGLNNNYRMEGEAETVVGSCSKPCGPLEDYYIPDYILKPGAQQVLVDHATPCPIVVFINSRSGGQLGSSLIKTYRELLNEAHVFDLSKEAPDKVLHRLYANLERLKMEGHILAVQIWRTLRLIVAGGDGTASRLLGVVSDLKLSHPPPVATVPLGTGNNLPFSFGWVLAKSSKMVSD</sequence>
<reference evidence="3" key="1">
    <citation type="journal article" date="2018" name="Nat. Genet.">
        <title>Extensive intraspecific gene order and gene structural variations between Mo17 and other maize genomes.</title>
        <authorList>
            <person name="Sun S."/>
            <person name="Zhou Y."/>
            <person name="Chen J."/>
            <person name="Shi J."/>
            <person name="Zhao H."/>
            <person name="Zhao H."/>
            <person name="Song W."/>
            <person name="Zhang M."/>
            <person name="Cui Y."/>
            <person name="Dong X."/>
            <person name="Liu H."/>
            <person name="Ma X."/>
            <person name="Jiao Y."/>
            <person name="Wang B."/>
            <person name="Wei X."/>
            <person name="Stein J.C."/>
            <person name="Glaubitz J.C."/>
            <person name="Lu F."/>
            <person name="Yu G."/>
            <person name="Liang C."/>
            <person name="Fengler K."/>
            <person name="Li B."/>
            <person name="Rafalski A."/>
            <person name="Schnable P.S."/>
            <person name="Ware D.H."/>
            <person name="Buckler E.S."/>
            <person name="Lai J."/>
        </authorList>
    </citation>
    <scope>NUCLEOTIDE SEQUENCE [LARGE SCALE GENOMIC DNA]</scope>
    <source>
        <tissue evidence="3">Seedling</tissue>
    </source>
</reference>
<dbReference type="InterPro" id="IPR001206">
    <property type="entry name" value="Diacylglycerol_kinase_cat_dom"/>
</dbReference>
<dbReference type="InterPro" id="IPR017438">
    <property type="entry name" value="ATP-NAD_kinase_N"/>
</dbReference>